<accession>A0AAF0VZJ8</accession>
<dbReference type="EMBL" id="CP093343">
    <property type="protein sequence ID" value="WOG81080.1"/>
    <property type="molecule type" value="Genomic_DNA"/>
</dbReference>
<protein>
    <submittedName>
        <fullName evidence="2">Uncharacterized protein</fullName>
    </submittedName>
</protein>
<evidence type="ECO:0000313" key="3">
    <source>
        <dbReference type="Proteomes" id="UP000077755"/>
    </source>
</evidence>
<dbReference type="AlphaFoldDB" id="A0AAF0VZJ8"/>
<reference evidence="2" key="1">
    <citation type="journal article" date="2016" name="Nat. Genet.">
        <title>A high-quality carrot genome assembly provides new insights into carotenoid accumulation and asterid genome evolution.</title>
        <authorList>
            <person name="Iorizzo M."/>
            <person name="Ellison S."/>
            <person name="Senalik D."/>
            <person name="Zeng P."/>
            <person name="Satapoomin P."/>
            <person name="Huang J."/>
            <person name="Bowman M."/>
            <person name="Iovene M."/>
            <person name="Sanseverino W."/>
            <person name="Cavagnaro P."/>
            <person name="Yildiz M."/>
            <person name="Macko-Podgorni A."/>
            <person name="Moranska E."/>
            <person name="Grzebelus E."/>
            <person name="Grzebelus D."/>
            <person name="Ashrafi H."/>
            <person name="Zheng Z."/>
            <person name="Cheng S."/>
            <person name="Spooner D."/>
            <person name="Van Deynze A."/>
            <person name="Simon P."/>
        </authorList>
    </citation>
    <scope>NUCLEOTIDE SEQUENCE</scope>
    <source>
        <tissue evidence="2">Leaf</tissue>
    </source>
</reference>
<proteinExistence type="predicted"/>
<sequence length="79" mass="8699">MSGLDLDLIQKKERKPGFELYILLLLKVKVVAGRCDSMSRRCSSLSGFIIGAIESAVKGISPVILKRVPLRNPFERGLA</sequence>
<organism evidence="2 3">
    <name type="scientific">Daucus carota subsp. sativus</name>
    <name type="common">Carrot</name>
    <dbReference type="NCBI Taxonomy" id="79200"/>
    <lineage>
        <taxon>Eukaryota</taxon>
        <taxon>Viridiplantae</taxon>
        <taxon>Streptophyta</taxon>
        <taxon>Embryophyta</taxon>
        <taxon>Tracheophyta</taxon>
        <taxon>Spermatophyta</taxon>
        <taxon>Magnoliopsida</taxon>
        <taxon>eudicotyledons</taxon>
        <taxon>Gunneridae</taxon>
        <taxon>Pentapetalae</taxon>
        <taxon>asterids</taxon>
        <taxon>campanulids</taxon>
        <taxon>Apiales</taxon>
        <taxon>Apiaceae</taxon>
        <taxon>Apioideae</taxon>
        <taxon>Scandiceae</taxon>
        <taxon>Daucinae</taxon>
        <taxon>Daucus</taxon>
        <taxon>Daucus sect. Daucus</taxon>
    </lineage>
</organism>
<name>A0AAF0VZJ8_DAUCS</name>
<keyword evidence="3" id="KW-1185">Reference proteome</keyword>
<evidence type="ECO:0000313" key="2">
    <source>
        <dbReference type="EMBL" id="WOG81080.1"/>
    </source>
</evidence>
<gene>
    <name evidence="1" type="ORF">DCAR_0100220</name>
    <name evidence="2" type="ORF">DCAR_0100225</name>
</gene>
<reference evidence="2" key="2">
    <citation type="submission" date="2022-03" db="EMBL/GenBank/DDBJ databases">
        <title>Draft title - Genomic analysis of global carrot germplasm unveils the trajectory of domestication and the origin of high carotenoid orange carrot.</title>
        <authorList>
            <person name="Iorizzo M."/>
            <person name="Ellison S."/>
            <person name="Senalik D."/>
            <person name="Macko-Podgorni A."/>
            <person name="Grzebelus D."/>
            <person name="Bostan H."/>
            <person name="Rolling W."/>
            <person name="Curaba J."/>
            <person name="Simon P."/>
        </authorList>
    </citation>
    <scope>NUCLEOTIDE SEQUENCE</scope>
    <source>
        <tissue evidence="2">Leaf</tissue>
    </source>
</reference>
<dbReference type="EMBL" id="CP093343">
    <property type="protein sequence ID" value="WOG81075.1"/>
    <property type="molecule type" value="Genomic_DNA"/>
</dbReference>
<dbReference type="Proteomes" id="UP000077755">
    <property type="component" value="Chromosome 1"/>
</dbReference>
<evidence type="ECO:0000313" key="1">
    <source>
        <dbReference type="EMBL" id="WOG81075.1"/>
    </source>
</evidence>